<keyword evidence="3" id="KW-1185">Reference proteome</keyword>
<gene>
    <name evidence="2" type="ORF">H1D41_13565</name>
</gene>
<dbReference type="Proteomes" id="UP000640583">
    <property type="component" value="Unassembled WGS sequence"/>
</dbReference>
<comment type="caution">
    <text evidence="2">The sequence shown here is derived from an EMBL/GenBank/DDBJ whole genome shotgun (WGS) entry which is preliminary data.</text>
</comment>
<organism evidence="2 3">
    <name type="scientific">Halocynthiibacter styelae</name>
    <dbReference type="NCBI Taxonomy" id="2761955"/>
    <lineage>
        <taxon>Bacteria</taxon>
        <taxon>Pseudomonadati</taxon>
        <taxon>Pseudomonadota</taxon>
        <taxon>Alphaproteobacteria</taxon>
        <taxon>Rhodobacterales</taxon>
        <taxon>Paracoccaceae</taxon>
        <taxon>Halocynthiibacter</taxon>
    </lineage>
</organism>
<keyword evidence="1" id="KW-0812">Transmembrane</keyword>
<keyword evidence="1" id="KW-0472">Membrane</keyword>
<evidence type="ECO:0000313" key="3">
    <source>
        <dbReference type="Proteomes" id="UP000640583"/>
    </source>
</evidence>
<dbReference type="RefSeq" id="WP_228849415.1">
    <property type="nucleotide sequence ID" value="NZ_JADCKQ010000010.1"/>
</dbReference>
<sequence>MGLIRLIIFGFLGMTVAYWLVSWYSRSVRLERLEKEWDADPQGDDAARQAHLDAGMASYENGFRKKLILLIYVVPVVFVITAFFVTNTN</sequence>
<protein>
    <recommendedName>
        <fullName evidence="4">Cation/multidrug efflux pump</fullName>
    </recommendedName>
</protein>
<proteinExistence type="predicted"/>
<feature type="transmembrane region" description="Helical" evidence="1">
    <location>
        <begin position="6"/>
        <end position="25"/>
    </location>
</feature>
<evidence type="ECO:0000256" key="1">
    <source>
        <dbReference type="SAM" id="Phobius"/>
    </source>
</evidence>
<accession>A0A8J7IDQ9</accession>
<feature type="transmembrane region" description="Helical" evidence="1">
    <location>
        <begin position="67"/>
        <end position="86"/>
    </location>
</feature>
<dbReference type="AlphaFoldDB" id="A0A8J7IDQ9"/>
<keyword evidence="1" id="KW-1133">Transmembrane helix</keyword>
<dbReference type="EMBL" id="JADCKQ010000010">
    <property type="protein sequence ID" value="MBI1494668.1"/>
    <property type="molecule type" value="Genomic_DNA"/>
</dbReference>
<name>A0A8J7IDQ9_9RHOB</name>
<evidence type="ECO:0008006" key="4">
    <source>
        <dbReference type="Google" id="ProtNLM"/>
    </source>
</evidence>
<reference evidence="2" key="1">
    <citation type="submission" date="2020-10" db="EMBL/GenBank/DDBJ databases">
        <title>Paenihalocynthiibacter styelae gen. nov., sp. nov., isolated from stalked sea squirt Styela clava.</title>
        <authorList>
            <person name="Kim Y.-O."/>
            <person name="Yoon J.-H."/>
        </authorList>
    </citation>
    <scope>NUCLEOTIDE SEQUENCE</scope>
    <source>
        <strain evidence="2">MYP1-1</strain>
    </source>
</reference>
<evidence type="ECO:0000313" key="2">
    <source>
        <dbReference type="EMBL" id="MBI1494668.1"/>
    </source>
</evidence>